<name>A0AAW9NPE4_9BACI</name>
<dbReference type="RefSeq" id="WP_367408436.1">
    <property type="nucleotide sequence ID" value="NZ_JARNBH010000042.1"/>
</dbReference>
<dbReference type="EMBL" id="JARNBH010000042">
    <property type="protein sequence ID" value="MEC0276895.1"/>
    <property type="molecule type" value="Genomic_DNA"/>
</dbReference>
<sequence length="67" mass="8009">MNPENYCLYCQVRKGQAKWLKPIYDWRDPDKLVGYYCEKHYAGVYSFEMKQKAAYEAYQANIKKGSQ</sequence>
<organism evidence="1 2">
    <name type="scientific">Peribacillus castrilensis</name>
    <dbReference type="NCBI Taxonomy" id="2897690"/>
    <lineage>
        <taxon>Bacteria</taxon>
        <taxon>Bacillati</taxon>
        <taxon>Bacillota</taxon>
        <taxon>Bacilli</taxon>
        <taxon>Bacillales</taxon>
        <taxon>Bacillaceae</taxon>
        <taxon>Peribacillus</taxon>
    </lineage>
</organism>
<evidence type="ECO:0000313" key="2">
    <source>
        <dbReference type="Proteomes" id="UP001307168"/>
    </source>
</evidence>
<proteinExistence type="predicted"/>
<keyword evidence="2" id="KW-1185">Reference proteome</keyword>
<dbReference type="Proteomes" id="UP001307168">
    <property type="component" value="Unassembled WGS sequence"/>
</dbReference>
<dbReference type="AlphaFoldDB" id="A0AAW9NPE4"/>
<accession>A0AAW9NPE4</accession>
<evidence type="ECO:0000313" key="1">
    <source>
        <dbReference type="EMBL" id="MEC0276895.1"/>
    </source>
</evidence>
<gene>
    <name evidence="1" type="ORF">P4706_28295</name>
</gene>
<comment type="caution">
    <text evidence="1">The sequence shown here is derived from an EMBL/GenBank/DDBJ whole genome shotgun (WGS) entry which is preliminary data.</text>
</comment>
<protein>
    <submittedName>
        <fullName evidence="1">Uncharacterized protein</fullName>
    </submittedName>
</protein>
<reference evidence="1 2" key="1">
    <citation type="submission" date="2023-03" db="EMBL/GenBank/DDBJ databases">
        <title>Bacillus Genome Sequencing.</title>
        <authorList>
            <person name="Dunlap C."/>
        </authorList>
    </citation>
    <scope>NUCLEOTIDE SEQUENCE [LARGE SCALE GENOMIC DNA]</scope>
    <source>
        <strain evidence="1 2">B-41290</strain>
    </source>
</reference>